<feature type="compositionally biased region" description="Basic and acidic residues" evidence="1">
    <location>
        <begin position="1"/>
        <end position="38"/>
    </location>
</feature>
<feature type="compositionally biased region" description="Acidic residues" evidence="1">
    <location>
        <begin position="69"/>
        <end position="90"/>
    </location>
</feature>
<feature type="compositionally biased region" description="Acidic residues" evidence="1">
    <location>
        <begin position="98"/>
        <end position="109"/>
    </location>
</feature>
<dbReference type="EMBL" id="JAWQEG010001351">
    <property type="protein sequence ID" value="KAK3880149.1"/>
    <property type="molecule type" value="Genomic_DNA"/>
</dbReference>
<organism evidence="2 3">
    <name type="scientific">Petrolisthes cinctipes</name>
    <name type="common">Flat porcelain crab</name>
    <dbReference type="NCBI Taxonomy" id="88211"/>
    <lineage>
        <taxon>Eukaryota</taxon>
        <taxon>Metazoa</taxon>
        <taxon>Ecdysozoa</taxon>
        <taxon>Arthropoda</taxon>
        <taxon>Crustacea</taxon>
        <taxon>Multicrustacea</taxon>
        <taxon>Malacostraca</taxon>
        <taxon>Eumalacostraca</taxon>
        <taxon>Eucarida</taxon>
        <taxon>Decapoda</taxon>
        <taxon>Pleocyemata</taxon>
        <taxon>Anomura</taxon>
        <taxon>Galatheoidea</taxon>
        <taxon>Porcellanidae</taxon>
        <taxon>Petrolisthes</taxon>
    </lineage>
</organism>
<keyword evidence="3" id="KW-1185">Reference proteome</keyword>
<feature type="compositionally biased region" description="Basic and acidic residues" evidence="1">
    <location>
        <begin position="51"/>
        <end position="67"/>
    </location>
</feature>
<gene>
    <name evidence="2" type="ORF">Pcinc_015349</name>
</gene>
<name>A0AAE1KPV0_PETCI</name>
<comment type="caution">
    <text evidence="2">The sequence shown here is derived from an EMBL/GenBank/DDBJ whole genome shotgun (WGS) entry which is preliminary data.</text>
</comment>
<dbReference type="Proteomes" id="UP001286313">
    <property type="component" value="Unassembled WGS sequence"/>
</dbReference>
<accession>A0AAE1KPV0</accession>
<proteinExistence type="predicted"/>
<evidence type="ECO:0000256" key="1">
    <source>
        <dbReference type="SAM" id="MobiDB-lite"/>
    </source>
</evidence>
<evidence type="ECO:0000313" key="2">
    <source>
        <dbReference type="EMBL" id="KAK3880149.1"/>
    </source>
</evidence>
<protein>
    <submittedName>
        <fullName evidence="2">Uncharacterized protein</fullName>
    </submittedName>
</protein>
<evidence type="ECO:0000313" key="3">
    <source>
        <dbReference type="Proteomes" id="UP001286313"/>
    </source>
</evidence>
<sequence length="116" mass="13035">MTKWEEEYRKGRREIERGDKMGRGVGREEEKSREVTKWEEEELGDFSFSDTNKDEGDEKLESRKVGGEEGGEGCEEGGEGCEEGCEGCEEGNEKEKEEVGEEGSEEGVEGVERGEE</sequence>
<reference evidence="2" key="1">
    <citation type="submission" date="2023-10" db="EMBL/GenBank/DDBJ databases">
        <title>Genome assemblies of two species of porcelain crab, Petrolisthes cinctipes and Petrolisthes manimaculis (Anomura: Porcellanidae).</title>
        <authorList>
            <person name="Angst P."/>
        </authorList>
    </citation>
    <scope>NUCLEOTIDE SEQUENCE</scope>
    <source>
        <strain evidence="2">PB745_01</strain>
        <tissue evidence="2">Gill</tissue>
    </source>
</reference>
<feature type="region of interest" description="Disordered" evidence="1">
    <location>
        <begin position="1"/>
        <end position="116"/>
    </location>
</feature>
<dbReference type="AlphaFoldDB" id="A0AAE1KPV0"/>